<proteinExistence type="predicted"/>
<accession>A0A564TDQ0</accession>
<dbReference type="CDD" id="cd00093">
    <property type="entry name" value="HTH_XRE"/>
    <property type="match status" value="1"/>
</dbReference>
<name>A0A564TDQ0_STRCV</name>
<reference evidence="2 3" key="1">
    <citation type="submission" date="2019-07" db="EMBL/GenBank/DDBJ databases">
        <authorList>
            <person name="Hibberd C M."/>
            <person name="Gehrig L. J."/>
            <person name="Chang H.-W."/>
            <person name="Venkatesh S."/>
        </authorList>
    </citation>
    <scope>NUCLEOTIDE SEQUENCE [LARGE SCALE GENOMIC DNA]</scope>
    <source>
        <strain evidence="2">Streptococcus_constellatus_SS_Bg39</strain>
    </source>
</reference>
<dbReference type="AlphaFoldDB" id="A0A564TDQ0"/>
<dbReference type="GO" id="GO:0003677">
    <property type="term" value="F:DNA binding"/>
    <property type="evidence" value="ECO:0007669"/>
    <property type="project" value="InterPro"/>
</dbReference>
<dbReference type="PROSITE" id="PS50943">
    <property type="entry name" value="HTH_CROC1"/>
    <property type="match status" value="1"/>
</dbReference>
<organism evidence="2 3">
    <name type="scientific">Streptococcus constellatus</name>
    <dbReference type="NCBI Taxonomy" id="76860"/>
    <lineage>
        <taxon>Bacteria</taxon>
        <taxon>Bacillati</taxon>
        <taxon>Bacillota</taxon>
        <taxon>Bacilli</taxon>
        <taxon>Lactobacillales</taxon>
        <taxon>Streptococcaceae</taxon>
        <taxon>Streptococcus</taxon>
        <taxon>Streptococcus anginosus group</taxon>
    </lineage>
</organism>
<dbReference type="OrthoDB" id="2736659at2"/>
<feature type="domain" description="HTH cro/C1-type" evidence="1">
    <location>
        <begin position="6"/>
        <end position="61"/>
    </location>
</feature>
<dbReference type="SMART" id="SM00530">
    <property type="entry name" value="HTH_XRE"/>
    <property type="match status" value="1"/>
</dbReference>
<dbReference type="Proteomes" id="UP000385544">
    <property type="component" value="Unassembled WGS sequence"/>
</dbReference>
<dbReference type="Pfam" id="PF13443">
    <property type="entry name" value="HTH_26"/>
    <property type="match status" value="1"/>
</dbReference>
<dbReference type="RefSeq" id="WP_144210103.1">
    <property type="nucleotide sequence ID" value="NZ_CABHMZ010000022.1"/>
</dbReference>
<evidence type="ECO:0000259" key="1">
    <source>
        <dbReference type="PROSITE" id="PS50943"/>
    </source>
</evidence>
<dbReference type="InterPro" id="IPR010982">
    <property type="entry name" value="Lambda_DNA-bd_dom_sf"/>
</dbReference>
<protein>
    <submittedName>
        <fullName evidence="2">Helix-turn-helix domain protein</fullName>
    </submittedName>
</protein>
<evidence type="ECO:0000313" key="2">
    <source>
        <dbReference type="EMBL" id="VUX05525.1"/>
    </source>
</evidence>
<dbReference type="EMBL" id="CABHMZ010000022">
    <property type="protein sequence ID" value="VUX05525.1"/>
    <property type="molecule type" value="Genomic_DNA"/>
</dbReference>
<gene>
    <name evidence="2" type="ORF">SCSS39_01496</name>
</gene>
<dbReference type="SUPFAM" id="SSF47413">
    <property type="entry name" value="lambda repressor-like DNA-binding domains"/>
    <property type="match status" value="1"/>
</dbReference>
<dbReference type="InterPro" id="IPR001387">
    <property type="entry name" value="Cro/C1-type_HTH"/>
</dbReference>
<evidence type="ECO:0000313" key="3">
    <source>
        <dbReference type="Proteomes" id="UP000385544"/>
    </source>
</evidence>
<sequence>MLWEKISEKLSERNWTVYKLCLKAGIGTAGIYRLRDGEVKDLHFETVKKIADALEVSLDEFR</sequence>
<dbReference type="Gene3D" id="1.10.260.40">
    <property type="entry name" value="lambda repressor-like DNA-binding domains"/>
    <property type="match status" value="1"/>
</dbReference>